<dbReference type="PATRIC" id="fig|136160.3.peg.924"/>
<proteinExistence type="predicted"/>
<name>A0A0M0KHX7_ALKHA</name>
<dbReference type="RefSeq" id="WP_053430469.1">
    <property type="nucleotide sequence ID" value="NZ_CP040441.1"/>
</dbReference>
<protein>
    <submittedName>
        <fullName evidence="1">Uncharacterized protein</fullName>
    </submittedName>
</protein>
<dbReference type="GeneID" id="87598799"/>
<evidence type="ECO:0000313" key="1">
    <source>
        <dbReference type="EMBL" id="KOO38008.1"/>
    </source>
</evidence>
<comment type="caution">
    <text evidence="1">The sequence shown here is derived from an EMBL/GenBank/DDBJ whole genome shotgun (WGS) entry which is preliminary data.</text>
</comment>
<sequence>MLHFQKLFNHVLWMTKGNLHLITLENIERKMVEYGFDRGLRQKVISAFEKRLTTYGEIDFQLWFSRLHYSTPEEFQHEQVAISLYKTYQPWFDAEVKKLEQETDLSWVEQTEDLVGLQDEARKAQLVLRHRLSEIQLDLTS</sequence>
<reference evidence="1" key="1">
    <citation type="submission" date="2015-08" db="EMBL/GenBank/DDBJ databases">
        <title>Complete DNA Sequence of Pseudomonas syringae pv. actinidiae, the Causal Agent of Kiwifruit Canker Disease.</title>
        <authorList>
            <person name="Rikkerink E.H.A."/>
            <person name="Fineran P.C."/>
        </authorList>
    </citation>
    <scope>NUCLEOTIDE SEQUENCE</scope>
    <source>
        <strain evidence="1">DSM 13666</strain>
    </source>
</reference>
<dbReference type="EMBL" id="LILD01000001">
    <property type="protein sequence ID" value="KOO38008.1"/>
    <property type="molecule type" value="Genomic_DNA"/>
</dbReference>
<gene>
    <name evidence="1" type="ORF">AMD02_03405</name>
</gene>
<organism evidence="1">
    <name type="scientific">Halalkalibacterium halodurans</name>
    <name type="common">Bacillus halodurans</name>
    <dbReference type="NCBI Taxonomy" id="86665"/>
    <lineage>
        <taxon>Bacteria</taxon>
        <taxon>Bacillati</taxon>
        <taxon>Bacillota</taxon>
        <taxon>Bacilli</taxon>
        <taxon>Bacillales</taxon>
        <taxon>Bacillaceae</taxon>
        <taxon>Halalkalibacterium (ex Joshi et al. 2022)</taxon>
    </lineage>
</organism>
<dbReference type="AlphaFoldDB" id="A0A0M0KHX7"/>
<accession>A0A0M0KHX7</accession>